<name>A0A7W6D6A6_9HYPH</name>
<evidence type="ECO:0000256" key="3">
    <source>
        <dbReference type="ARBA" id="ARBA00022448"/>
    </source>
</evidence>
<dbReference type="SUPFAM" id="SSF53807">
    <property type="entry name" value="Helical backbone' metal receptor"/>
    <property type="match status" value="1"/>
</dbReference>
<reference evidence="7 8" key="1">
    <citation type="submission" date="2020-08" db="EMBL/GenBank/DDBJ databases">
        <title>Genomic Encyclopedia of Type Strains, Phase IV (KMG-IV): sequencing the most valuable type-strain genomes for metagenomic binning, comparative biology and taxonomic classification.</title>
        <authorList>
            <person name="Goeker M."/>
        </authorList>
    </citation>
    <scope>NUCLEOTIDE SEQUENCE [LARGE SCALE GENOMIC DNA]</scope>
    <source>
        <strain evidence="7 8">DSM 100211</strain>
    </source>
</reference>
<sequence length="349" mass="36699">MEDAVHRVQSCPDRRGLPRRRFLAGMAAGAFLSGTGGARAFAAGEGLHFVHAFGETTLPKPAERVVSLGYTTQDPLLALGVRPVAIRQWFGSFPHGVWPWAQPLLGDAQPTMISGEVSMEVVAALAPDLIVGIGSGISEAEYAVLSQIAPVLMQPVGLPAYGMAWDELTRTLGRAVGRSARAEEAIAASRRKFADARARHPGWAGQTAVCAYNYGGETGAFSGFDTRASFLAELGFRPPQALTELADPNVFYTPLSPEDLSPLDADLLVWISSSDVVSDIVALPMRRTLRAHKEGREVLAGALVAGALSFGSVLSLPFALEQLEADIALALDGDPATMVKSAAAAGLAP</sequence>
<dbReference type="GO" id="GO:1901678">
    <property type="term" value="P:iron coordination entity transport"/>
    <property type="evidence" value="ECO:0007669"/>
    <property type="project" value="UniProtKB-ARBA"/>
</dbReference>
<comment type="subcellular location">
    <subcellularLocation>
        <location evidence="1">Cell envelope</location>
    </subcellularLocation>
</comment>
<dbReference type="PROSITE" id="PS50983">
    <property type="entry name" value="FE_B12_PBP"/>
    <property type="match status" value="1"/>
</dbReference>
<accession>A0A7W6D6A6</accession>
<evidence type="ECO:0000259" key="6">
    <source>
        <dbReference type="PROSITE" id="PS50983"/>
    </source>
</evidence>
<dbReference type="AlphaFoldDB" id="A0A7W6D6A6"/>
<evidence type="ECO:0000256" key="2">
    <source>
        <dbReference type="ARBA" id="ARBA00008814"/>
    </source>
</evidence>
<keyword evidence="5" id="KW-0732">Signal</keyword>
<gene>
    <name evidence="7" type="ORF">GGQ64_002749</name>
</gene>
<dbReference type="InterPro" id="IPR006311">
    <property type="entry name" value="TAT_signal"/>
</dbReference>
<keyword evidence="4" id="KW-0408">Iron</keyword>
<dbReference type="PANTHER" id="PTHR30532:SF24">
    <property type="entry name" value="FERRIC ENTEROBACTIN-BINDING PERIPLASMIC PROTEIN FEPB"/>
    <property type="match status" value="1"/>
</dbReference>
<proteinExistence type="inferred from homology"/>
<evidence type="ECO:0000256" key="4">
    <source>
        <dbReference type="ARBA" id="ARBA00022496"/>
    </source>
</evidence>
<evidence type="ECO:0000313" key="7">
    <source>
        <dbReference type="EMBL" id="MBB3977543.1"/>
    </source>
</evidence>
<evidence type="ECO:0000313" key="8">
    <source>
        <dbReference type="Proteomes" id="UP000574761"/>
    </source>
</evidence>
<keyword evidence="8" id="KW-1185">Reference proteome</keyword>
<feature type="domain" description="Fe/B12 periplasmic-binding" evidence="6">
    <location>
        <begin position="64"/>
        <end position="331"/>
    </location>
</feature>
<dbReference type="Pfam" id="PF01497">
    <property type="entry name" value="Peripla_BP_2"/>
    <property type="match status" value="1"/>
</dbReference>
<dbReference type="InterPro" id="IPR002491">
    <property type="entry name" value="ABC_transptr_periplasmic_BD"/>
</dbReference>
<dbReference type="EMBL" id="JACIEE010000005">
    <property type="protein sequence ID" value="MBB3977543.1"/>
    <property type="molecule type" value="Genomic_DNA"/>
</dbReference>
<comment type="caution">
    <text evidence="7">The sequence shown here is derived from an EMBL/GenBank/DDBJ whole genome shotgun (WGS) entry which is preliminary data.</text>
</comment>
<keyword evidence="4" id="KW-0410">Iron transport</keyword>
<dbReference type="PANTHER" id="PTHR30532">
    <property type="entry name" value="IRON III DICITRATE-BINDING PERIPLASMIC PROTEIN"/>
    <property type="match status" value="1"/>
</dbReference>
<dbReference type="PROSITE" id="PS51318">
    <property type="entry name" value="TAT"/>
    <property type="match status" value="1"/>
</dbReference>
<organism evidence="7 8">
    <name type="scientific">Mycoplana azooxidifex</name>
    <dbReference type="NCBI Taxonomy" id="1636188"/>
    <lineage>
        <taxon>Bacteria</taxon>
        <taxon>Pseudomonadati</taxon>
        <taxon>Pseudomonadota</taxon>
        <taxon>Alphaproteobacteria</taxon>
        <taxon>Hyphomicrobiales</taxon>
        <taxon>Rhizobiaceae</taxon>
        <taxon>Mycoplana</taxon>
    </lineage>
</organism>
<evidence type="ECO:0000256" key="1">
    <source>
        <dbReference type="ARBA" id="ARBA00004196"/>
    </source>
</evidence>
<protein>
    <submittedName>
        <fullName evidence="7">Iron complex transport system substrate-binding protein</fullName>
    </submittedName>
</protein>
<dbReference type="GO" id="GO:0030288">
    <property type="term" value="C:outer membrane-bounded periplasmic space"/>
    <property type="evidence" value="ECO:0007669"/>
    <property type="project" value="TreeGrafter"/>
</dbReference>
<dbReference type="Gene3D" id="3.40.50.1980">
    <property type="entry name" value="Nitrogenase molybdenum iron protein domain"/>
    <property type="match status" value="2"/>
</dbReference>
<evidence type="ECO:0000256" key="5">
    <source>
        <dbReference type="ARBA" id="ARBA00022729"/>
    </source>
</evidence>
<comment type="similarity">
    <text evidence="2">Belongs to the bacterial solute-binding protein 8 family.</text>
</comment>
<keyword evidence="4" id="KW-0406">Ion transport</keyword>
<dbReference type="InterPro" id="IPR051313">
    <property type="entry name" value="Bact_iron-sidero_bind"/>
</dbReference>
<keyword evidence="3" id="KW-0813">Transport</keyword>
<dbReference type="Proteomes" id="UP000574761">
    <property type="component" value="Unassembled WGS sequence"/>
</dbReference>
<dbReference type="RefSeq" id="WP_183805065.1">
    <property type="nucleotide sequence ID" value="NZ_JACIEE010000005.1"/>
</dbReference>